<protein>
    <submittedName>
        <fullName evidence="1">Uncharacterized protein</fullName>
    </submittedName>
</protein>
<evidence type="ECO:0000313" key="2">
    <source>
        <dbReference type="Proteomes" id="UP000032266"/>
    </source>
</evidence>
<dbReference type="Proteomes" id="UP000032266">
    <property type="component" value="Chromosome"/>
</dbReference>
<dbReference type="KEGG" id="gsn:YC6258_02200"/>
<organism evidence="1 2">
    <name type="scientific">Gynuella sunshinyii YC6258</name>
    <dbReference type="NCBI Taxonomy" id="1445510"/>
    <lineage>
        <taxon>Bacteria</taxon>
        <taxon>Pseudomonadati</taxon>
        <taxon>Pseudomonadota</taxon>
        <taxon>Gammaproteobacteria</taxon>
        <taxon>Oceanospirillales</taxon>
        <taxon>Saccharospirillaceae</taxon>
        <taxon>Gynuella</taxon>
    </lineage>
</organism>
<evidence type="ECO:0000313" key="1">
    <source>
        <dbReference type="EMBL" id="AJQ94238.1"/>
    </source>
</evidence>
<dbReference type="RefSeq" id="WP_044616808.1">
    <property type="nucleotide sequence ID" value="NZ_CP007142.1"/>
</dbReference>
<keyword evidence="2" id="KW-1185">Reference proteome</keyword>
<proteinExistence type="predicted"/>
<gene>
    <name evidence="1" type="ORF">YC6258_02200</name>
</gene>
<reference evidence="1 2" key="1">
    <citation type="submission" date="2014-01" db="EMBL/GenBank/DDBJ databases">
        <title>Full genme sequencing of cellulolytic bacterium Gynuella sunshinyii YC6258T gen. nov., sp. nov.</title>
        <authorList>
            <person name="Khan H."/>
            <person name="Chung E.J."/>
            <person name="Chung Y.R."/>
        </authorList>
    </citation>
    <scope>NUCLEOTIDE SEQUENCE [LARGE SCALE GENOMIC DNA]</scope>
    <source>
        <strain evidence="1 2">YC6258</strain>
    </source>
</reference>
<sequence length="76" mass="8856">MNTEIDRFTINARVEEHDSATDTGTAELRELADIRQQLQTLQTSLNQSQRHPHAMHEYLSWQLEEQLAAIQLTKRP</sequence>
<name>A0A0C5VLQ2_9GAMM</name>
<dbReference type="AlphaFoldDB" id="A0A0C5VLQ2"/>
<dbReference type="STRING" id="1445510.YC6258_02200"/>
<dbReference type="EMBL" id="CP007142">
    <property type="protein sequence ID" value="AJQ94238.1"/>
    <property type="molecule type" value="Genomic_DNA"/>
</dbReference>
<dbReference type="HOGENOM" id="CLU_2649379_0_0_6"/>
<accession>A0A0C5VLQ2</accession>